<dbReference type="InterPro" id="IPR036291">
    <property type="entry name" value="NAD(P)-bd_dom_sf"/>
</dbReference>
<dbReference type="SUPFAM" id="SSF51735">
    <property type="entry name" value="NAD(P)-binding Rossmann-fold domains"/>
    <property type="match status" value="1"/>
</dbReference>
<dbReference type="Pfam" id="PF08338">
    <property type="entry name" value="DUF1731"/>
    <property type="match status" value="1"/>
</dbReference>
<dbReference type="PANTHER" id="PTHR11092:SF0">
    <property type="entry name" value="EPIMERASE FAMILY PROTEIN SDR39U1"/>
    <property type="match status" value="1"/>
</dbReference>
<dbReference type="NCBIfam" id="TIGR01777">
    <property type="entry name" value="yfcH"/>
    <property type="match status" value="1"/>
</dbReference>
<sequence length="304" mass="33301">MNLLIAGASGFIGTELTNALAKDHQLTVLGRSQVRLQQHFSQSVRALTWDALSGHDALPYDAVINLCGSNIGARRWSATVKDELIASRTMTNQRLIAWLNAQKATPRFLCANAIGIYGAEDKSTVSFDENSPVQTDSSPDFLKQIGLAWQDALKPAADAGMSVTTLRFGVVLKKGKGMLKKLELPYKACLGSILGSGEQSLSWIHHEDVVNAVRFILEHPEASGPFNLTSPNPVTQKEFAKTFAAVLKRPLLLKTPSFFIRALLGEMGEYLLLKGQSVLPKRLLEAGFSFKYPTLEAALRREYS</sequence>
<comment type="similarity">
    <text evidence="1">Belongs to the NAD(P)-dependent epimerase/dehydratase family. SDR39U1 subfamily.</text>
</comment>
<evidence type="ECO:0000256" key="1">
    <source>
        <dbReference type="ARBA" id="ARBA00009353"/>
    </source>
</evidence>
<organism evidence="2 3">
    <name type="scientific">Legionella geestiana</name>
    <dbReference type="NCBI Taxonomy" id="45065"/>
    <lineage>
        <taxon>Bacteria</taxon>
        <taxon>Pseudomonadati</taxon>
        <taxon>Pseudomonadota</taxon>
        <taxon>Gammaproteobacteria</taxon>
        <taxon>Legionellales</taxon>
        <taxon>Legionellaceae</taxon>
        <taxon>Legionella</taxon>
    </lineage>
</organism>
<evidence type="ECO:0000313" key="2">
    <source>
        <dbReference type="EMBL" id="KTD03962.1"/>
    </source>
</evidence>
<dbReference type="InterPro" id="IPR001509">
    <property type="entry name" value="Epimerase_deHydtase"/>
</dbReference>
<dbReference type="PANTHER" id="PTHR11092">
    <property type="entry name" value="SUGAR NUCLEOTIDE EPIMERASE RELATED"/>
    <property type="match status" value="1"/>
</dbReference>
<dbReference type="InterPro" id="IPR010099">
    <property type="entry name" value="SDR39U1"/>
</dbReference>
<evidence type="ECO:0000313" key="3">
    <source>
        <dbReference type="Proteomes" id="UP000054785"/>
    </source>
</evidence>
<reference evidence="2 3" key="1">
    <citation type="submission" date="2015-11" db="EMBL/GenBank/DDBJ databases">
        <title>Genomic analysis of 38 Legionella species identifies large and diverse effector repertoires.</title>
        <authorList>
            <person name="Burstein D."/>
            <person name="Amaro F."/>
            <person name="Zusman T."/>
            <person name="Lifshitz Z."/>
            <person name="Cohen O."/>
            <person name="Gilbert J.A."/>
            <person name="Pupko T."/>
            <person name="Shuman H.A."/>
            <person name="Segal G."/>
        </authorList>
    </citation>
    <scope>NUCLEOTIDE SEQUENCE [LARGE SCALE GENOMIC DNA]</scope>
    <source>
        <strain evidence="2 3">ATCC 49504</strain>
    </source>
</reference>
<dbReference type="EMBL" id="LNYC01000008">
    <property type="protein sequence ID" value="KTD03962.1"/>
    <property type="molecule type" value="Genomic_DNA"/>
</dbReference>
<dbReference type="STRING" id="45065.Lgee_0412"/>
<gene>
    <name evidence="2" type="ORF">Lgee_0412</name>
</gene>
<name>A0A0W0U859_9GAMM</name>
<keyword evidence="3" id="KW-1185">Reference proteome</keyword>
<protein>
    <submittedName>
        <fullName evidence="2">Nucleoside-diphosphate sugar epimerase</fullName>
    </submittedName>
</protein>
<dbReference type="AlphaFoldDB" id="A0A0W0U859"/>
<dbReference type="Gene3D" id="3.40.50.720">
    <property type="entry name" value="NAD(P)-binding Rossmann-like Domain"/>
    <property type="match status" value="1"/>
</dbReference>
<accession>A0A0W0U859</accession>
<dbReference type="PATRIC" id="fig|45065.4.peg.439"/>
<dbReference type="Proteomes" id="UP000054785">
    <property type="component" value="Unassembled WGS sequence"/>
</dbReference>
<dbReference type="OrthoDB" id="9801773at2"/>
<proteinExistence type="inferred from homology"/>
<dbReference type="Pfam" id="PF01370">
    <property type="entry name" value="Epimerase"/>
    <property type="match status" value="1"/>
</dbReference>
<comment type="caution">
    <text evidence="2">The sequence shown here is derived from an EMBL/GenBank/DDBJ whole genome shotgun (WGS) entry which is preliminary data.</text>
</comment>
<dbReference type="InterPro" id="IPR013549">
    <property type="entry name" value="DUF1731"/>
</dbReference>